<proteinExistence type="predicted"/>
<sequence>MRPAAAQHRRPQPVLPLAPRRGTHRSCCSAPGNAERTGAAAPHRGTQNAPELLLGAGERRTHRSCCSAPGNAERTGAAARRRAPAGPGPGHPSPRPQRGAGRTAPSCGCAGQRCGRGGSGAGAAPPRAPGRAGAEGGGRSVCSAGVGPPRAAAGPGRAGSTGRGQLYGVQQGPVPGPALGPQQPHATLQAWGKLPSGKGPGSVGRQPAERDQQCDQVAKKANGILACIRNSVASRSRAVIVPLYWALVRPHLECCVQCWALHSQRDIEGLERVQRRATELGKGLEHKADGQRLRDLGLFSLEKRRLRGDLIALYNCLKGGCREVGSVSSPR</sequence>
<organism evidence="2 3">
    <name type="scientific">Mycteria americana</name>
    <name type="common">Wood stork</name>
    <dbReference type="NCBI Taxonomy" id="33587"/>
    <lineage>
        <taxon>Eukaryota</taxon>
        <taxon>Metazoa</taxon>
        <taxon>Chordata</taxon>
        <taxon>Craniata</taxon>
        <taxon>Vertebrata</taxon>
        <taxon>Euteleostomi</taxon>
        <taxon>Archelosauria</taxon>
        <taxon>Archosauria</taxon>
        <taxon>Dinosauria</taxon>
        <taxon>Saurischia</taxon>
        <taxon>Theropoda</taxon>
        <taxon>Coelurosauria</taxon>
        <taxon>Aves</taxon>
        <taxon>Neognathae</taxon>
        <taxon>Neoaves</taxon>
        <taxon>Aequornithes</taxon>
        <taxon>Ciconiiformes</taxon>
        <taxon>Ciconiidae</taxon>
        <taxon>Mycteria</taxon>
    </lineage>
</organism>
<evidence type="ECO:0000256" key="1">
    <source>
        <dbReference type="SAM" id="MobiDB-lite"/>
    </source>
</evidence>
<reference evidence="2 3" key="1">
    <citation type="journal article" date="2023" name="J. Hered.">
        <title>Chromosome-level genome of the wood stork (Mycteria americana) provides insight into avian chromosome evolution.</title>
        <authorList>
            <person name="Flamio R. Jr."/>
            <person name="Ramstad K.M."/>
        </authorList>
    </citation>
    <scope>NUCLEOTIDE SEQUENCE [LARGE SCALE GENOMIC DNA]</scope>
    <source>
        <strain evidence="2">JAX WOST 10</strain>
    </source>
</reference>
<feature type="compositionally biased region" description="Low complexity" evidence="1">
    <location>
        <begin position="122"/>
        <end position="132"/>
    </location>
</feature>
<name>A0AAN7NEY9_MYCAM</name>
<gene>
    <name evidence="2" type="ORF">QYF61_023311</name>
</gene>
<evidence type="ECO:0000313" key="2">
    <source>
        <dbReference type="EMBL" id="KAK4809318.1"/>
    </source>
</evidence>
<feature type="compositionally biased region" description="Pro residues" evidence="1">
    <location>
        <begin position="86"/>
        <end position="95"/>
    </location>
</feature>
<feature type="region of interest" description="Disordered" evidence="1">
    <location>
        <begin position="1"/>
        <end position="212"/>
    </location>
</feature>
<dbReference type="Proteomes" id="UP001333110">
    <property type="component" value="Unassembled WGS sequence"/>
</dbReference>
<feature type="compositionally biased region" description="Low complexity" evidence="1">
    <location>
        <begin position="144"/>
        <end position="155"/>
    </location>
</feature>
<comment type="caution">
    <text evidence="2">The sequence shown here is derived from an EMBL/GenBank/DDBJ whole genome shotgun (WGS) entry which is preliminary data.</text>
</comment>
<dbReference type="AlphaFoldDB" id="A0AAN7NEY9"/>
<accession>A0AAN7NEY9</accession>
<dbReference type="EMBL" id="JAUNZN010000022">
    <property type="protein sequence ID" value="KAK4809318.1"/>
    <property type="molecule type" value="Genomic_DNA"/>
</dbReference>
<protein>
    <submittedName>
        <fullName evidence="2">Uncharacterized protein</fullName>
    </submittedName>
</protein>
<keyword evidence="3" id="KW-1185">Reference proteome</keyword>
<evidence type="ECO:0000313" key="3">
    <source>
        <dbReference type="Proteomes" id="UP001333110"/>
    </source>
</evidence>
<dbReference type="PANTHER" id="PTHR33332">
    <property type="entry name" value="REVERSE TRANSCRIPTASE DOMAIN-CONTAINING PROTEIN"/>
    <property type="match status" value="1"/>
</dbReference>